<dbReference type="AlphaFoldDB" id="A0AAD1X6Z0"/>
<sequence>MIPENSNNSLNIYPRYPKQNTKSVSWIGEEVKNLICFRHKAQKNEAISPQPIDDKASFENSTKTLNTVFVVNSSLELVYLKTVLKRIIDTASFVIPSPNTIENNFGSLCKSIKDTAATTSDEYIKDHNSKISLKVKVNGIFFTNSELYFCIDW</sequence>
<evidence type="ECO:0000313" key="1">
    <source>
        <dbReference type="EMBL" id="CAI2359745.1"/>
    </source>
</evidence>
<protein>
    <submittedName>
        <fullName evidence="1">Uncharacterized protein</fullName>
    </submittedName>
</protein>
<accession>A0AAD1X6Z0</accession>
<organism evidence="1 2">
    <name type="scientific">Euplotes crassus</name>
    <dbReference type="NCBI Taxonomy" id="5936"/>
    <lineage>
        <taxon>Eukaryota</taxon>
        <taxon>Sar</taxon>
        <taxon>Alveolata</taxon>
        <taxon>Ciliophora</taxon>
        <taxon>Intramacronucleata</taxon>
        <taxon>Spirotrichea</taxon>
        <taxon>Hypotrichia</taxon>
        <taxon>Euplotida</taxon>
        <taxon>Euplotidae</taxon>
        <taxon>Moneuplotes</taxon>
    </lineage>
</organism>
<evidence type="ECO:0000313" key="2">
    <source>
        <dbReference type="Proteomes" id="UP001295684"/>
    </source>
</evidence>
<reference evidence="1" key="1">
    <citation type="submission" date="2023-07" db="EMBL/GenBank/DDBJ databases">
        <authorList>
            <consortium name="AG Swart"/>
            <person name="Singh M."/>
            <person name="Singh A."/>
            <person name="Seah K."/>
            <person name="Emmerich C."/>
        </authorList>
    </citation>
    <scope>NUCLEOTIDE SEQUENCE</scope>
    <source>
        <strain evidence="1">DP1</strain>
    </source>
</reference>
<dbReference type="Proteomes" id="UP001295684">
    <property type="component" value="Unassembled WGS sequence"/>
</dbReference>
<name>A0AAD1X6Z0_EUPCR</name>
<keyword evidence="2" id="KW-1185">Reference proteome</keyword>
<proteinExistence type="predicted"/>
<gene>
    <name evidence="1" type="ORF">ECRASSUSDP1_LOCUS1038</name>
</gene>
<comment type="caution">
    <text evidence="1">The sequence shown here is derived from an EMBL/GenBank/DDBJ whole genome shotgun (WGS) entry which is preliminary data.</text>
</comment>
<dbReference type="EMBL" id="CAMPGE010000977">
    <property type="protein sequence ID" value="CAI2359745.1"/>
    <property type="molecule type" value="Genomic_DNA"/>
</dbReference>